<gene>
    <name evidence="1" type="ORF">CHC_T00005023001</name>
</gene>
<dbReference type="EMBL" id="HG001792">
    <property type="protein sequence ID" value="CDF36605.1"/>
    <property type="molecule type" value="Genomic_DNA"/>
</dbReference>
<dbReference type="Gramene" id="CDF36605">
    <property type="protein sequence ID" value="CDF36605"/>
    <property type="gene ID" value="CHC_T00005023001"/>
</dbReference>
<reference evidence="2" key="1">
    <citation type="journal article" date="2013" name="Proc. Natl. Acad. Sci. U.S.A.">
        <title>Genome structure and metabolic features in the red seaweed Chondrus crispus shed light on evolution of the Archaeplastida.</title>
        <authorList>
            <person name="Collen J."/>
            <person name="Porcel B."/>
            <person name="Carre W."/>
            <person name="Ball S.G."/>
            <person name="Chaparro C."/>
            <person name="Tonon T."/>
            <person name="Barbeyron T."/>
            <person name="Michel G."/>
            <person name="Noel B."/>
            <person name="Valentin K."/>
            <person name="Elias M."/>
            <person name="Artiguenave F."/>
            <person name="Arun A."/>
            <person name="Aury J.M."/>
            <person name="Barbosa-Neto J.F."/>
            <person name="Bothwell J.H."/>
            <person name="Bouget F.Y."/>
            <person name="Brillet L."/>
            <person name="Cabello-Hurtado F."/>
            <person name="Capella-Gutierrez S."/>
            <person name="Charrier B."/>
            <person name="Cladiere L."/>
            <person name="Cock J.M."/>
            <person name="Coelho S.M."/>
            <person name="Colleoni C."/>
            <person name="Czjzek M."/>
            <person name="Da Silva C."/>
            <person name="Delage L."/>
            <person name="Denoeud F."/>
            <person name="Deschamps P."/>
            <person name="Dittami S.M."/>
            <person name="Gabaldon T."/>
            <person name="Gachon C.M."/>
            <person name="Groisillier A."/>
            <person name="Herve C."/>
            <person name="Jabbari K."/>
            <person name="Katinka M."/>
            <person name="Kloareg B."/>
            <person name="Kowalczyk N."/>
            <person name="Labadie K."/>
            <person name="Leblanc C."/>
            <person name="Lopez P.J."/>
            <person name="McLachlan D.H."/>
            <person name="Meslet-Cladiere L."/>
            <person name="Moustafa A."/>
            <person name="Nehr Z."/>
            <person name="Nyvall Collen P."/>
            <person name="Panaud O."/>
            <person name="Partensky F."/>
            <person name="Poulain J."/>
            <person name="Rensing S.A."/>
            <person name="Rousvoal S."/>
            <person name="Samson G."/>
            <person name="Symeonidi A."/>
            <person name="Weissenbach J."/>
            <person name="Zambounis A."/>
            <person name="Wincker P."/>
            <person name="Boyen C."/>
        </authorList>
    </citation>
    <scope>NUCLEOTIDE SEQUENCE [LARGE SCALE GENOMIC DNA]</scope>
    <source>
        <strain evidence="2">cv. Stackhouse</strain>
    </source>
</reference>
<dbReference type="KEGG" id="ccp:CHC_T00005023001"/>
<keyword evidence="2" id="KW-1185">Reference proteome</keyword>
<dbReference type="RefSeq" id="XP_005716424.1">
    <property type="nucleotide sequence ID" value="XM_005716367.1"/>
</dbReference>
<proteinExistence type="predicted"/>
<dbReference type="AlphaFoldDB" id="R7QGR7"/>
<dbReference type="Proteomes" id="UP000012073">
    <property type="component" value="Unassembled WGS sequence"/>
</dbReference>
<evidence type="ECO:0000313" key="1">
    <source>
        <dbReference type="EMBL" id="CDF36605.1"/>
    </source>
</evidence>
<name>R7QGR7_CHOCR</name>
<protein>
    <submittedName>
        <fullName evidence="1">Uncharacterized protein</fullName>
    </submittedName>
</protein>
<evidence type="ECO:0000313" key="2">
    <source>
        <dbReference type="Proteomes" id="UP000012073"/>
    </source>
</evidence>
<dbReference type="GeneID" id="17324142"/>
<sequence length="72" mass="8011">MSSAAAACTACTRVHVRVRRLHPNMAVHAVLKETLMSGCQQPGPDLPRHERNMKIVVTLRRNSPFPGHRTVD</sequence>
<accession>R7QGR7</accession>
<organism evidence="1 2">
    <name type="scientific">Chondrus crispus</name>
    <name type="common">Carrageen Irish moss</name>
    <name type="synonym">Polymorpha crispa</name>
    <dbReference type="NCBI Taxonomy" id="2769"/>
    <lineage>
        <taxon>Eukaryota</taxon>
        <taxon>Rhodophyta</taxon>
        <taxon>Florideophyceae</taxon>
        <taxon>Rhodymeniophycidae</taxon>
        <taxon>Gigartinales</taxon>
        <taxon>Gigartinaceae</taxon>
        <taxon>Chondrus</taxon>
    </lineage>
</organism>